<evidence type="ECO:0000313" key="4">
    <source>
        <dbReference type="EMBL" id="TGU70507.1"/>
    </source>
</evidence>
<accession>A0A4S1CH72</accession>
<feature type="domain" description="UspA" evidence="3">
    <location>
        <begin position="151"/>
        <end position="282"/>
    </location>
</feature>
<dbReference type="EMBL" id="SRSC01000002">
    <property type="protein sequence ID" value="TGU72927.1"/>
    <property type="molecule type" value="Genomic_DNA"/>
</dbReference>
<dbReference type="PROSITE" id="PS51257">
    <property type="entry name" value="PROKAR_LIPOPROTEIN"/>
    <property type="match status" value="1"/>
</dbReference>
<evidence type="ECO:0000256" key="2">
    <source>
        <dbReference type="SAM" id="SignalP"/>
    </source>
</evidence>
<dbReference type="AlphaFoldDB" id="A0A4S1CH72"/>
<feature type="domain" description="UspA" evidence="3">
    <location>
        <begin position="1"/>
        <end position="131"/>
    </location>
</feature>
<protein>
    <submittedName>
        <fullName evidence="5">Universal stress protein</fullName>
    </submittedName>
</protein>
<feature type="chain" id="PRO_5044609016" evidence="2">
    <location>
        <begin position="23"/>
        <end position="288"/>
    </location>
</feature>
<sequence length="288" mass="30599">MFRKMMVCTDLTPASFSLIACAAQLQQIGTKDIVLLHVVESVAASAGTLLSSEAEGAFRRQKELLEEHGINVAAEVLHGVPASVLDAAAEKHDVRGIVIGSHSKAVIALATLGSVSAALLARTLRPLLLYRVDAAERVGGGGGDEGCGSLFRHILFPTDFSDASERGLDYLGKIALEQHGAAITLLHVLPSDEDAEDGRTEEDAQYLLEAKKRRLERLGASEVGIELVRGEAADEVINRGKAGLYSLVVMGCQGKGALKRVMVGSTAEQVTRRIEVPVLLVPGEHHVE</sequence>
<evidence type="ECO:0000313" key="6">
    <source>
        <dbReference type="Proteomes" id="UP000306416"/>
    </source>
</evidence>
<dbReference type="PANTHER" id="PTHR46268">
    <property type="entry name" value="STRESS RESPONSE PROTEIN NHAX"/>
    <property type="match status" value="1"/>
</dbReference>
<keyword evidence="6" id="KW-1185">Reference proteome</keyword>
<dbReference type="EMBL" id="SRSC01000004">
    <property type="protein sequence ID" value="TGU70507.1"/>
    <property type="molecule type" value="Genomic_DNA"/>
</dbReference>
<dbReference type="InterPro" id="IPR014729">
    <property type="entry name" value="Rossmann-like_a/b/a_fold"/>
</dbReference>
<comment type="caution">
    <text evidence="5">The sequence shown here is derived from an EMBL/GenBank/DDBJ whole genome shotgun (WGS) entry which is preliminary data.</text>
</comment>
<dbReference type="Proteomes" id="UP000306416">
    <property type="component" value="Unassembled WGS sequence"/>
</dbReference>
<reference evidence="5 6" key="1">
    <citation type="submission" date="2019-04" db="EMBL/GenBank/DDBJ databases">
        <title>Geobacter oryzae sp. nov., ferric-reducing bacteria isolated from paddy soil.</title>
        <authorList>
            <person name="Xu Z."/>
            <person name="Masuda Y."/>
            <person name="Itoh H."/>
            <person name="Senoo K."/>
        </authorList>
    </citation>
    <scope>NUCLEOTIDE SEQUENCE [LARGE SCALE GENOMIC DNA]</scope>
    <source>
        <strain evidence="5 6">Red111</strain>
    </source>
</reference>
<proteinExistence type="inferred from homology"/>
<dbReference type="Gene3D" id="3.40.50.620">
    <property type="entry name" value="HUPs"/>
    <property type="match status" value="2"/>
</dbReference>
<feature type="signal peptide" evidence="2">
    <location>
        <begin position="1"/>
        <end position="22"/>
    </location>
</feature>
<dbReference type="InterPro" id="IPR006016">
    <property type="entry name" value="UspA"/>
</dbReference>
<dbReference type="SUPFAM" id="SSF52402">
    <property type="entry name" value="Adenine nucleotide alpha hydrolases-like"/>
    <property type="match status" value="2"/>
</dbReference>
<dbReference type="CDD" id="cd00293">
    <property type="entry name" value="USP-like"/>
    <property type="match status" value="2"/>
</dbReference>
<evidence type="ECO:0000313" key="5">
    <source>
        <dbReference type="EMBL" id="TGU72927.1"/>
    </source>
</evidence>
<gene>
    <name evidence="5" type="ORF">E4633_11620</name>
    <name evidence="4" type="ORF">E4633_16010</name>
</gene>
<dbReference type="PRINTS" id="PR01438">
    <property type="entry name" value="UNVRSLSTRESS"/>
</dbReference>
<comment type="similarity">
    <text evidence="1">Belongs to the universal stress protein A family.</text>
</comment>
<dbReference type="Pfam" id="PF00582">
    <property type="entry name" value="Usp"/>
    <property type="match status" value="2"/>
</dbReference>
<keyword evidence="2" id="KW-0732">Signal</keyword>
<organism evidence="5 6">
    <name type="scientific">Geomonas terrae</name>
    <dbReference type="NCBI Taxonomy" id="2562681"/>
    <lineage>
        <taxon>Bacteria</taxon>
        <taxon>Pseudomonadati</taxon>
        <taxon>Thermodesulfobacteriota</taxon>
        <taxon>Desulfuromonadia</taxon>
        <taxon>Geobacterales</taxon>
        <taxon>Geobacteraceae</taxon>
        <taxon>Geomonas</taxon>
    </lineage>
</organism>
<name>A0A4S1CH72_9BACT</name>
<evidence type="ECO:0000259" key="3">
    <source>
        <dbReference type="Pfam" id="PF00582"/>
    </source>
</evidence>
<evidence type="ECO:0000256" key="1">
    <source>
        <dbReference type="ARBA" id="ARBA00008791"/>
    </source>
</evidence>
<dbReference type="RefSeq" id="WP_135870394.1">
    <property type="nucleotide sequence ID" value="NZ_SRSC01000002.1"/>
</dbReference>
<dbReference type="PANTHER" id="PTHR46268:SF6">
    <property type="entry name" value="UNIVERSAL STRESS PROTEIN UP12"/>
    <property type="match status" value="1"/>
</dbReference>
<dbReference type="InterPro" id="IPR006015">
    <property type="entry name" value="Universal_stress_UspA"/>
</dbReference>